<dbReference type="PANTHER" id="PTHR28259">
    <property type="entry name" value="FLUORIDE EXPORT PROTEIN 1-RELATED"/>
    <property type="match status" value="1"/>
</dbReference>
<dbReference type="GO" id="GO:0062054">
    <property type="term" value="F:fluoride channel activity"/>
    <property type="evidence" value="ECO:0007669"/>
    <property type="project" value="UniProtKB-UniRule"/>
</dbReference>
<comment type="similarity">
    <text evidence="7 10">Belongs to the fluoride channel Fluc/FEX (TC 1.A.43) family.</text>
</comment>
<evidence type="ECO:0000256" key="3">
    <source>
        <dbReference type="ARBA" id="ARBA00022692"/>
    </source>
</evidence>
<feature type="binding site" evidence="10">
    <location>
        <position position="72"/>
    </location>
    <ligand>
        <name>Na(+)</name>
        <dbReference type="ChEBI" id="CHEBI:29101"/>
        <note>structural</note>
    </ligand>
</feature>
<feature type="transmembrane region" description="Helical" evidence="10">
    <location>
        <begin position="6"/>
        <end position="21"/>
    </location>
</feature>
<dbReference type="GO" id="GO:0140114">
    <property type="term" value="P:cellular detoxification of fluoride"/>
    <property type="evidence" value="ECO:0007669"/>
    <property type="project" value="UniProtKB-UniRule"/>
</dbReference>
<keyword evidence="4 10" id="KW-1133">Transmembrane helix</keyword>
<comment type="caution">
    <text evidence="11">The sequence shown here is derived from an EMBL/GenBank/DDBJ whole genome shotgun (WGS) entry which is preliminary data.</text>
</comment>
<feature type="transmembrane region" description="Helical" evidence="10">
    <location>
        <begin position="33"/>
        <end position="55"/>
    </location>
</feature>
<evidence type="ECO:0000313" key="11">
    <source>
        <dbReference type="EMBL" id="TDT29924.1"/>
    </source>
</evidence>
<evidence type="ECO:0000256" key="9">
    <source>
        <dbReference type="ARBA" id="ARBA00049940"/>
    </source>
</evidence>
<comment type="function">
    <text evidence="9 10">Fluoride-specific ion channel. Important for reducing fluoride concentration in the cell, thus reducing its toxicity.</text>
</comment>
<sequence length="120" mass="12598">MTESLLLATFGALGAICRALLEHRFATADPDVLPRGVLIANLLGSLLIGALHGWADLNAHYLLATGFIGVLTTWSSFSLGTARLLHHRRYRLAVINIVLNLGGGVLAALAGSVLGVIIFA</sequence>
<dbReference type="Pfam" id="PF02537">
    <property type="entry name" value="CRCB"/>
    <property type="match status" value="1"/>
</dbReference>
<dbReference type="GO" id="GO:0005886">
    <property type="term" value="C:plasma membrane"/>
    <property type="evidence" value="ECO:0007669"/>
    <property type="project" value="UniProtKB-SubCell"/>
</dbReference>
<comment type="activity regulation">
    <text evidence="10">Na(+) is not transported, but it plays an essential structural role and its presence is essential for fluoride channel function.</text>
</comment>
<feature type="transmembrane region" description="Helical" evidence="10">
    <location>
        <begin position="97"/>
        <end position="119"/>
    </location>
</feature>
<dbReference type="RefSeq" id="WP_133755846.1">
    <property type="nucleotide sequence ID" value="NZ_SOAW01000003.1"/>
</dbReference>
<organism evidence="11 12">
    <name type="scientific">Naumannella halotolerans</name>
    <dbReference type="NCBI Taxonomy" id="993414"/>
    <lineage>
        <taxon>Bacteria</taxon>
        <taxon>Bacillati</taxon>
        <taxon>Actinomycetota</taxon>
        <taxon>Actinomycetes</taxon>
        <taxon>Propionibacteriales</taxon>
        <taxon>Propionibacteriaceae</taxon>
        <taxon>Naumannella</taxon>
    </lineage>
</organism>
<evidence type="ECO:0000256" key="1">
    <source>
        <dbReference type="ARBA" id="ARBA00004651"/>
    </source>
</evidence>
<evidence type="ECO:0000256" key="8">
    <source>
        <dbReference type="ARBA" id="ARBA00035585"/>
    </source>
</evidence>
<dbReference type="HAMAP" id="MF_00454">
    <property type="entry name" value="FluC"/>
    <property type="match status" value="1"/>
</dbReference>
<comment type="catalytic activity">
    <reaction evidence="8">
        <text>fluoride(in) = fluoride(out)</text>
        <dbReference type="Rhea" id="RHEA:76159"/>
        <dbReference type="ChEBI" id="CHEBI:17051"/>
    </reaction>
    <physiologicalReaction direction="left-to-right" evidence="8">
        <dbReference type="Rhea" id="RHEA:76160"/>
    </physiologicalReaction>
</comment>
<name>A0A4R7IYZ4_9ACTN</name>
<keyword evidence="3 10" id="KW-0812">Transmembrane</keyword>
<feature type="binding site" evidence="10">
    <location>
        <position position="69"/>
    </location>
    <ligand>
        <name>Na(+)</name>
        <dbReference type="ChEBI" id="CHEBI:29101"/>
        <note>structural</note>
    </ligand>
</feature>
<protein>
    <recommendedName>
        <fullName evidence="10">Fluoride-specific ion channel FluC</fullName>
    </recommendedName>
</protein>
<evidence type="ECO:0000256" key="6">
    <source>
        <dbReference type="ARBA" id="ARBA00023303"/>
    </source>
</evidence>
<keyword evidence="10" id="KW-0406">Ion transport</keyword>
<dbReference type="AlphaFoldDB" id="A0A4R7IYZ4"/>
<dbReference type="GO" id="GO:0046872">
    <property type="term" value="F:metal ion binding"/>
    <property type="evidence" value="ECO:0007669"/>
    <property type="project" value="UniProtKB-KW"/>
</dbReference>
<keyword evidence="6 10" id="KW-0407">Ion channel</keyword>
<evidence type="ECO:0000256" key="4">
    <source>
        <dbReference type="ARBA" id="ARBA00022989"/>
    </source>
</evidence>
<dbReference type="InterPro" id="IPR003691">
    <property type="entry name" value="FluC"/>
</dbReference>
<keyword evidence="10" id="KW-0915">Sodium</keyword>
<dbReference type="Proteomes" id="UP000295371">
    <property type="component" value="Unassembled WGS sequence"/>
</dbReference>
<keyword evidence="5 10" id="KW-0472">Membrane</keyword>
<gene>
    <name evidence="10" type="primary">fluC</name>
    <name evidence="10" type="synonym">crcB</name>
    <name evidence="11" type="ORF">CLV29_2947</name>
</gene>
<evidence type="ECO:0000256" key="10">
    <source>
        <dbReference type="HAMAP-Rule" id="MF_00454"/>
    </source>
</evidence>
<reference evidence="11 12" key="1">
    <citation type="submission" date="2019-03" db="EMBL/GenBank/DDBJ databases">
        <title>Genomic Encyclopedia of Archaeal and Bacterial Type Strains, Phase II (KMG-II): from individual species to whole genera.</title>
        <authorList>
            <person name="Goeker M."/>
        </authorList>
    </citation>
    <scope>NUCLEOTIDE SEQUENCE [LARGE SCALE GENOMIC DNA]</scope>
    <source>
        <strain evidence="11 12">DSM 24323</strain>
    </source>
</reference>
<keyword evidence="10" id="KW-0479">Metal-binding</keyword>
<accession>A0A4R7IYZ4</accession>
<evidence type="ECO:0000313" key="12">
    <source>
        <dbReference type="Proteomes" id="UP000295371"/>
    </source>
</evidence>
<proteinExistence type="inferred from homology"/>
<evidence type="ECO:0000256" key="2">
    <source>
        <dbReference type="ARBA" id="ARBA00022475"/>
    </source>
</evidence>
<evidence type="ECO:0000256" key="7">
    <source>
        <dbReference type="ARBA" id="ARBA00035120"/>
    </source>
</evidence>
<keyword evidence="10" id="KW-0813">Transport</keyword>
<keyword evidence="2 10" id="KW-1003">Cell membrane</keyword>
<dbReference type="OrthoDB" id="5148600at2"/>
<feature type="transmembrane region" description="Helical" evidence="10">
    <location>
        <begin position="61"/>
        <end position="85"/>
    </location>
</feature>
<comment type="subcellular location">
    <subcellularLocation>
        <location evidence="1 10">Cell membrane</location>
        <topology evidence="1 10">Multi-pass membrane protein</topology>
    </subcellularLocation>
</comment>
<dbReference type="EMBL" id="SOAW01000003">
    <property type="protein sequence ID" value="TDT29924.1"/>
    <property type="molecule type" value="Genomic_DNA"/>
</dbReference>
<evidence type="ECO:0000256" key="5">
    <source>
        <dbReference type="ARBA" id="ARBA00023136"/>
    </source>
</evidence>
<dbReference type="PANTHER" id="PTHR28259:SF1">
    <property type="entry name" value="FLUORIDE EXPORT PROTEIN 1-RELATED"/>
    <property type="match status" value="1"/>
</dbReference>
<keyword evidence="12" id="KW-1185">Reference proteome</keyword>